<organism evidence="12">
    <name type="scientific">Picocystis salinarum</name>
    <dbReference type="NCBI Taxonomy" id="88271"/>
    <lineage>
        <taxon>Eukaryota</taxon>
        <taxon>Viridiplantae</taxon>
        <taxon>Chlorophyta</taxon>
        <taxon>Picocystophyceae</taxon>
        <taxon>Picocystales</taxon>
        <taxon>Picocystaceae</taxon>
        <taxon>Picocystis</taxon>
    </lineage>
</organism>
<dbReference type="PANTHER" id="PTHR19241">
    <property type="entry name" value="ATP-BINDING CASSETTE TRANSPORTER"/>
    <property type="match status" value="1"/>
</dbReference>
<dbReference type="Pfam" id="PF01061">
    <property type="entry name" value="ABC2_membrane"/>
    <property type="match status" value="2"/>
</dbReference>
<dbReference type="InterPro" id="IPR034003">
    <property type="entry name" value="ABCG_PDR_2"/>
</dbReference>
<evidence type="ECO:0000256" key="3">
    <source>
        <dbReference type="ARBA" id="ARBA00022448"/>
    </source>
</evidence>
<feature type="transmembrane region" description="Helical" evidence="10">
    <location>
        <begin position="710"/>
        <end position="734"/>
    </location>
</feature>
<evidence type="ECO:0000256" key="6">
    <source>
        <dbReference type="ARBA" id="ARBA00022741"/>
    </source>
</evidence>
<feature type="transmembrane region" description="Helical" evidence="10">
    <location>
        <begin position="1283"/>
        <end position="1302"/>
    </location>
</feature>
<evidence type="ECO:0000256" key="8">
    <source>
        <dbReference type="ARBA" id="ARBA00022989"/>
    </source>
</evidence>
<dbReference type="Pfam" id="PF00005">
    <property type="entry name" value="ABC_tran"/>
    <property type="match status" value="2"/>
</dbReference>
<feature type="transmembrane region" description="Helical" evidence="10">
    <location>
        <begin position="597"/>
        <end position="622"/>
    </location>
</feature>
<feature type="transmembrane region" description="Helical" evidence="10">
    <location>
        <begin position="1139"/>
        <end position="1159"/>
    </location>
</feature>
<feature type="transmembrane region" description="Helical" evidence="10">
    <location>
        <begin position="1109"/>
        <end position="1127"/>
    </location>
</feature>
<dbReference type="InterPro" id="IPR013581">
    <property type="entry name" value="PDR_assoc"/>
</dbReference>
<feature type="transmembrane region" description="Helical" evidence="10">
    <location>
        <begin position="495"/>
        <end position="512"/>
    </location>
</feature>
<dbReference type="FunFam" id="3.40.50.300:FF:000289">
    <property type="entry name" value="ABC transporter G family member 31"/>
    <property type="match status" value="1"/>
</dbReference>
<keyword evidence="4 10" id="KW-0812">Transmembrane</keyword>
<keyword evidence="7" id="KW-0067">ATP-binding</keyword>
<dbReference type="GO" id="GO:0016887">
    <property type="term" value="F:ATP hydrolysis activity"/>
    <property type="evidence" value="ECO:0007669"/>
    <property type="project" value="InterPro"/>
</dbReference>
<accession>A0A7S3UDR3</accession>
<comment type="similarity">
    <text evidence="2">Belongs to the ABC transporter superfamily. ABCG family. PDR (TC 3.A.1.205) subfamily.</text>
</comment>
<dbReference type="GO" id="GO:0005524">
    <property type="term" value="F:ATP binding"/>
    <property type="evidence" value="ECO:0007669"/>
    <property type="project" value="UniProtKB-KW"/>
</dbReference>
<evidence type="ECO:0000256" key="4">
    <source>
        <dbReference type="ARBA" id="ARBA00022692"/>
    </source>
</evidence>
<feature type="transmembrane region" description="Helical" evidence="10">
    <location>
        <begin position="564"/>
        <end position="591"/>
    </location>
</feature>
<keyword evidence="6" id="KW-0547">Nucleotide-binding</keyword>
<keyword evidence="5" id="KW-0677">Repeat</keyword>
<keyword evidence="8 10" id="KW-1133">Transmembrane helix</keyword>
<evidence type="ECO:0000256" key="5">
    <source>
        <dbReference type="ARBA" id="ARBA00022737"/>
    </source>
</evidence>
<dbReference type="InterPro" id="IPR003593">
    <property type="entry name" value="AAA+_ATPase"/>
</dbReference>
<evidence type="ECO:0000256" key="2">
    <source>
        <dbReference type="ARBA" id="ARBA00006012"/>
    </source>
</evidence>
<feature type="transmembrane region" description="Helical" evidence="10">
    <location>
        <begin position="1222"/>
        <end position="1246"/>
    </location>
</feature>
<keyword evidence="3" id="KW-0813">Transport</keyword>
<dbReference type="Gene3D" id="3.40.50.300">
    <property type="entry name" value="P-loop containing nucleotide triphosphate hydrolases"/>
    <property type="match status" value="2"/>
</dbReference>
<feature type="transmembrane region" description="Helical" evidence="10">
    <location>
        <begin position="518"/>
        <end position="543"/>
    </location>
</feature>
<evidence type="ECO:0000256" key="1">
    <source>
        <dbReference type="ARBA" id="ARBA00004141"/>
    </source>
</evidence>
<dbReference type="EMBL" id="HBIS01006074">
    <property type="protein sequence ID" value="CAE0611647.1"/>
    <property type="molecule type" value="Transcribed_RNA"/>
</dbReference>
<evidence type="ECO:0000313" key="12">
    <source>
        <dbReference type="EMBL" id="CAE0611647.1"/>
    </source>
</evidence>
<dbReference type="CDD" id="cd03232">
    <property type="entry name" value="ABCG_PDR_domain2"/>
    <property type="match status" value="1"/>
</dbReference>
<feature type="transmembrane region" description="Helical" evidence="10">
    <location>
        <begin position="1333"/>
        <end position="1357"/>
    </location>
</feature>
<dbReference type="SMART" id="SM00382">
    <property type="entry name" value="AAA"/>
    <property type="match status" value="2"/>
</dbReference>
<evidence type="ECO:0000256" key="9">
    <source>
        <dbReference type="ARBA" id="ARBA00023136"/>
    </source>
</evidence>
<gene>
    <name evidence="12" type="ORF">PSAL00342_LOCUS5482</name>
</gene>
<dbReference type="GO" id="GO:0071944">
    <property type="term" value="C:cell periphery"/>
    <property type="evidence" value="ECO:0007669"/>
    <property type="project" value="UniProtKB-ARBA"/>
</dbReference>
<keyword evidence="9 10" id="KW-0472">Membrane</keyword>
<sequence length="1364" mass="151567">MDAWTALKTGIVGDDGLEWQIPLRREREWEELEAFRRLSTTEAKKQAADLAKAGLFKDLVEARRTIVEALEMAPPTVEVKASHLTVRGQALVGNERIPNVWSSFKNSLLGLFKPQNTQSVVLLNDVSVLLKPGESTLLLGPPGAGKSVLLQMLSDAMVSKEDLQVEGDITYNGKLLNEFVPRTTSAYVDQNDDHIAILSVRETFRFASSCSGNPILDCIGESIEKKQKEDPALFKQMAPVIRDMVGNLSSGKFREEVVLQTLGLSTCADTVVGDGLLRGISGGEKKRVTTGEMIVSTRRVLFLDEISTGLDSATTYSVAESLVFVTHKFRLTSLISLLQPPPETYDLFDNIILLAQGHLLYHGPREGTLPFFSSLGFVKPEEVDVADFLQQVTTPAGQRKFFVSGKHTRPTEGVEAGSQDSLIMSLQEIQRAFYNCEAGKELLESLNDPVTPSCETNEGLAFRKYTLGFGTLFTNVLSRWITMVVRDKKLWIAKLFQNIVLGIILGTLFYNLHVPNDFVGFFGVIFSSVMFMSFGNMPQMVLAHSNRSVFFKQRDANFYPASSYVLSAAVVYLPYALLDTIIFSSIVYFMVGFSTDGAGYFFTFCLLIFSQASCMSALFRMVGNISPTMVHANAYGGAVLLILIAMSGFTIVRTSIPDYWIWAYYASPYAYAIRALVINEMTSPRWGETNDGETVGETVLLSFGFFTDRIWIWIGVLALWVFYFIFTMATSLILSRVSGPKKYAFVPDKVAPRSGPVGFSASKDFPMEPLVLSFEKIRYLVPMPGNPKENLELLKGVSGYAVPGTLTALMGSSGAGKTTLMDVIAGRKTGGQILGEIKLNGHPKEQKTFRRIMGYVEQTDIHSPLATVREAFQYSAALRLPDEVSFDRRNEFVESMLALVELETLGSQIVGLPLEGGLSPEQRKKLTIGVELVANPSVIFMDEPTSGLDSNAASVVMKAVKNIGESGRTIICTIHQPSKEIFYAFDSLLLLQRGGRTIFFGDLGSGCSKLIAYLEGVPGTAPYSKAMNPANWMLEVSGIKEGRTDFAEAYDSSPLKQANEEKLAEYSVPQEGTKPVKFNSEYATSNRTQYFECLKKNAKTYWRSPAFNTTRYVMTFVIALIYGSVYWDEGSDPSTATDVQNIIGALYSSTVFLGVFNMLTIQPIISRERTVFYRERAAGTYAVVPYALALQVVEIPYLAIQAILYVCTVYFMIGFANDVGKFFFFLLVNFLNLWFLTMFGIFLVNITPTQQLASLVGASFLQVWVQFCGFVRRQPDIPAGWIWMYWITPLSYTLYALAVSQLGDSSTLITLEIGGEEPVSQFLENSFGFEYSFRWWCVLILFAFMLFFRFGSIVALLRLNFSSR</sequence>
<evidence type="ECO:0000256" key="7">
    <source>
        <dbReference type="ARBA" id="ARBA00022840"/>
    </source>
</evidence>
<dbReference type="PROSITE" id="PS50893">
    <property type="entry name" value="ABC_TRANSPORTER_2"/>
    <property type="match status" value="2"/>
</dbReference>
<dbReference type="InterPro" id="IPR003439">
    <property type="entry name" value="ABC_transporter-like_ATP-bd"/>
</dbReference>
<dbReference type="InterPro" id="IPR013525">
    <property type="entry name" value="ABC2_TM"/>
</dbReference>
<dbReference type="SUPFAM" id="SSF52540">
    <property type="entry name" value="P-loop containing nucleoside triphosphate hydrolases"/>
    <property type="match status" value="2"/>
</dbReference>
<feature type="domain" description="ABC transporter" evidence="11">
    <location>
        <begin position="95"/>
        <end position="381"/>
    </location>
</feature>
<evidence type="ECO:0000259" key="11">
    <source>
        <dbReference type="PROSITE" id="PS50893"/>
    </source>
</evidence>
<feature type="transmembrane region" description="Helical" evidence="10">
    <location>
        <begin position="634"/>
        <end position="652"/>
    </location>
</feature>
<dbReference type="FunFam" id="3.40.50.300:FF:000532">
    <property type="entry name" value="ABC transporter G family member 34"/>
    <property type="match status" value="1"/>
</dbReference>
<evidence type="ECO:0000256" key="10">
    <source>
        <dbReference type="SAM" id="Phobius"/>
    </source>
</evidence>
<protein>
    <recommendedName>
        <fullName evidence="11">ABC transporter domain-containing protein</fullName>
    </recommendedName>
</protein>
<name>A0A7S3UDR3_9CHLO</name>
<feature type="domain" description="ABC transporter" evidence="11">
    <location>
        <begin position="772"/>
        <end position="1019"/>
    </location>
</feature>
<comment type="subcellular location">
    <subcellularLocation>
        <location evidence="1">Membrane</location>
        <topology evidence="1">Multi-pass membrane protein</topology>
    </subcellularLocation>
</comment>
<dbReference type="GO" id="GO:0140359">
    <property type="term" value="F:ABC-type transporter activity"/>
    <property type="evidence" value="ECO:0007669"/>
    <property type="project" value="InterPro"/>
</dbReference>
<reference evidence="12" key="1">
    <citation type="submission" date="2021-01" db="EMBL/GenBank/DDBJ databases">
        <authorList>
            <person name="Corre E."/>
            <person name="Pelletier E."/>
            <person name="Niang G."/>
            <person name="Scheremetjew M."/>
            <person name="Finn R."/>
            <person name="Kale V."/>
            <person name="Holt S."/>
            <person name="Cochrane G."/>
            <person name="Meng A."/>
            <person name="Brown T."/>
            <person name="Cohen L."/>
        </authorList>
    </citation>
    <scope>NUCLEOTIDE SEQUENCE</scope>
    <source>
        <strain evidence="12">CCMP1897</strain>
    </source>
</reference>
<dbReference type="InterPro" id="IPR027417">
    <property type="entry name" value="P-loop_NTPase"/>
</dbReference>
<dbReference type="Pfam" id="PF08370">
    <property type="entry name" value="PDR_assoc"/>
    <property type="match status" value="1"/>
</dbReference>
<proteinExistence type="inferred from homology"/>
<dbReference type="GO" id="GO:0016020">
    <property type="term" value="C:membrane"/>
    <property type="evidence" value="ECO:0007669"/>
    <property type="project" value="UniProtKB-SubCell"/>
</dbReference>